<protein>
    <submittedName>
        <fullName evidence="2">Uncharacterized protein</fullName>
    </submittedName>
</protein>
<dbReference type="EMBL" id="BNJQ01000033">
    <property type="protein sequence ID" value="GHP11179.1"/>
    <property type="molecule type" value="Genomic_DNA"/>
</dbReference>
<gene>
    <name evidence="2" type="ORF">PPROV_000990900</name>
</gene>
<keyword evidence="3" id="KW-1185">Reference proteome</keyword>
<organism evidence="2 3">
    <name type="scientific">Pycnococcus provasolii</name>
    <dbReference type="NCBI Taxonomy" id="41880"/>
    <lineage>
        <taxon>Eukaryota</taxon>
        <taxon>Viridiplantae</taxon>
        <taxon>Chlorophyta</taxon>
        <taxon>Pseudoscourfieldiophyceae</taxon>
        <taxon>Pseudoscourfieldiales</taxon>
        <taxon>Pycnococcaceae</taxon>
        <taxon>Pycnococcus</taxon>
    </lineage>
</organism>
<evidence type="ECO:0000313" key="3">
    <source>
        <dbReference type="Proteomes" id="UP000660262"/>
    </source>
</evidence>
<dbReference type="PANTHER" id="PTHR47017">
    <property type="entry name" value="ACYL-COA"/>
    <property type="match status" value="1"/>
</dbReference>
<dbReference type="InterPro" id="IPR007434">
    <property type="entry name" value="FemAB-like"/>
</dbReference>
<evidence type="ECO:0000256" key="1">
    <source>
        <dbReference type="SAM" id="MobiDB-lite"/>
    </source>
</evidence>
<proteinExistence type="predicted"/>
<dbReference type="InterPro" id="IPR016181">
    <property type="entry name" value="Acyl_CoA_acyltransferase"/>
</dbReference>
<evidence type="ECO:0000313" key="2">
    <source>
        <dbReference type="EMBL" id="GHP11179.1"/>
    </source>
</evidence>
<dbReference type="SUPFAM" id="SSF55729">
    <property type="entry name" value="Acyl-CoA N-acyltransferases (Nat)"/>
    <property type="match status" value="1"/>
</dbReference>
<sequence length="506" mass="57162">MCSRGVSHHKPFRVPWEDIMKMGMARHGASTTTHPFFRACSGKPLPPRSIRKNSRLWKTHSSKTTSTSDTSETLLTLPSSGASISIETVPSIDEIVQSEWDACAYPQDERAEKVPFLKHSFLAALESSKSVSRDEGWLPLHLVVKSENDGKLLGCSPLYMKGHSMGEYVFDQGWAQAFQRAGGSYYPKLQSAVPFTPVTGSRLLVRGGLDEDDRKIVSSALARGLIACCHQYNVSSAHVTFCRGEEMATFRELGYMPRLGMQYHWENRRRGTEEKYASFKEFEMDLKQSRRKNVRQERKRPAKDGLRVFRATGDDIKPDQMADFYEMYVAQTEKKWGRDYLRREFFDEIYETMRDDIMFVFAEQEGTGRLVAGAINFIGSHALYGRNWGCLPPESAAGDANLSKLFRSMGVDTGAQMSGGFKHLHFECCYYQAIEAAIELGLDRVEAGAQGEHKISRGYLPVETHSAHYVADLSFQSAVSEFLGRERREMMEVMEVLTASESPFKT</sequence>
<feature type="compositionally biased region" description="Basic residues" evidence="1">
    <location>
        <begin position="49"/>
        <end position="61"/>
    </location>
</feature>
<dbReference type="OrthoDB" id="1946at2759"/>
<dbReference type="Pfam" id="PF04339">
    <property type="entry name" value="FemAB_like"/>
    <property type="match status" value="2"/>
</dbReference>
<dbReference type="AlphaFoldDB" id="A0A830I284"/>
<reference evidence="2" key="1">
    <citation type="submission" date="2020-10" db="EMBL/GenBank/DDBJ databases">
        <title>Unveiling of a novel bifunctional photoreceptor, Dualchrome1, isolated from a cosmopolitan green alga.</title>
        <authorList>
            <person name="Suzuki S."/>
            <person name="Kawachi M."/>
        </authorList>
    </citation>
    <scope>NUCLEOTIDE SEQUENCE</scope>
    <source>
        <strain evidence="2">NIES 2893</strain>
    </source>
</reference>
<dbReference type="Proteomes" id="UP000660262">
    <property type="component" value="Unassembled WGS sequence"/>
</dbReference>
<name>A0A830I284_9CHLO</name>
<feature type="region of interest" description="Disordered" evidence="1">
    <location>
        <begin position="49"/>
        <end position="73"/>
    </location>
</feature>
<dbReference type="PANTHER" id="PTHR47017:SF1">
    <property type="entry name" value="ACYL-COA"/>
    <property type="match status" value="1"/>
</dbReference>
<dbReference type="Gene3D" id="3.40.630.30">
    <property type="match status" value="1"/>
</dbReference>
<accession>A0A830I284</accession>
<comment type="caution">
    <text evidence="2">The sequence shown here is derived from an EMBL/GenBank/DDBJ whole genome shotgun (WGS) entry which is preliminary data.</text>
</comment>
<feature type="compositionally biased region" description="Low complexity" evidence="1">
    <location>
        <begin position="62"/>
        <end position="73"/>
    </location>
</feature>